<sequence>DADAVDQGQEHGHFSGDKEVEPEEGETREAGEQGGDELGAPGNLDEFDIRDIDEIPEELLEEVLSAIVHEMEDISRSVAEVISKPIGDVMAQTQKADYDGPTADKVRAQVEKEIQEIARIFDRQAAVASRHIKGLTVGKLDTRSLARVVTGSMRIFKRREILSTPDLAVGLLLDVSG</sequence>
<feature type="compositionally biased region" description="Basic and acidic residues" evidence="1">
    <location>
        <begin position="8"/>
        <end position="31"/>
    </location>
</feature>
<dbReference type="AlphaFoldDB" id="X0XIH0"/>
<feature type="region of interest" description="Disordered" evidence="1">
    <location>
        <begin position="1"/>
        <end position="45"/>
    </location>
</feature>
<accession>X0XIH0</accession>
<gene>
    <name evidence="2" type="ORF">S01H1_83116</name>
</gene>
<comment type="caution">
    <text evidence="2">The sequence shown here is derived from an EMBL/GenBank/DDBJ whole genome shotgun (WGS) entry which is preliminary data.</text>
</comment>
<reference evidence="2" key="1">
    <citation type="journal article" date="2014" name="Front. Microbiol.">
        <title>High frequency of phylogenetically diverse reductive dehalogenase-homologous genes in deep subseafloor sedimentary metagenomes.</title>
        <authorList>
            <person name="Kawai M."/>
            <person name="Futagami T."/>
            <person name="Toyoda A."/>
            <person name="Takaki Y."/>
            <person name="Nishi S."/>
            <person name="Hori S."/>
            <person name="Arai W."/>
            <person name="Tsubouchi T."/>
            <person name="Morono Y."/>
            <person name="Uchiyama I."/>
            <person name="Ito T."/>
            <person name="Fujiyama A."/>
            <person name="Inagaki F."/>
            <person name="Takami H."/>
        </authorList>
    </citation>
    <scope>NUCLEOTIDE SEQUENCE</scope>
    <source>
        <strain evidence="2">Expedition CK06-06</strain>
    </source>
</reference>
<evidence type="ECO:0000256" key="1">
    <source>
        <dbReference type="SAM" id="MobiDB-lite"/>
    </source>
</evidence>
<feature type="non-terminal residue" evidence="2">
    <location>
        <position position="1"/>
    </location>
</feature>
<proteinExistence type="predicted"/>
<organism evidence="2">
    <name type="scientific">marine sediment metagenome</name>
    <dbReference type="NCBI Taxonomy" id="412755"/>
    <lineage>
        <taxon>unclassified sequences</taxon>
        <taxon>metagenomes</taxon>
        <taxon>ecological metagenomes</taxon>
    </lineage>
</organism>
<dbReference type="EMBL" id="BARS01056438">
    <property type="protein sequence ID" value="GAG42939.1"/>
    <property type="molecule type" value="Genomic_DNA"/>
</dbReference>
<feature type="non-terminal residue" evidence="2">
    <location>
        <position position="177"/>
    </location>
</feature>
<name>X0XIH0_9ZZZZ</name>
<protein>
    <submittedName>
        <fullName evidence="2">Uncharacterized protein</fullName>
    </submittedName>
</protein>
<evidence type="ECO:0000313" key="2">
    <source>
        <dbReference type="EMBL" id="GAG42939.1"/>
    </source>
</evidence>